<dbReference type="OrthoDB" id="5065100at2"/>
<feature type="transmembrane region" description="Helical" evidence="2">
    <location>
        <begin position="56"/>
        <end position="76"/>
    </location>
</feature>
<dbReference type="AlphaFoldDB" id="A0A367F1N6"/>
<evidence type="ECO:0000256" key="1">
    <source>
        <dbReference type="SAM" id="MobiDB-lite"/>
    </source>
</evidence>
<comment type="caution">
    <text evidence="4">The sequence shown here is derived from an EMBL/GenBank/DDBJ whole genome shotgun (WGS) entry which is preliminary data.</text>
</comment>
<dbReference type="InterPro" id="IPR018649">
    <property type="entry name" value="SHOCT"/>
</dbReference>
<feature type="transmembrane region" description="Helical" evidence="2">
    <location>
        <begin position="83"/>
        <end position="100"/>
    </location>
</feature>
<dbReference type="Pfam" id="PF09851">
    <property type="entry name" value="SHOCT"/>
    <property type="match status" value="1"/>
</dbReference>
<evidence type="ECO:0000256" key="2">
    <source>
        <dbReference type="SAM" id="Phobius"/>
    </source>
</evidence>
<keyword evidence="2" id="KW-0812">Transmembrane</keyword>
<dbReference type="Proteomes" id="UP000253094">
    <property type="component" value="Unassembled WGS sequence"/>
</dbReference>
<accession>A0A367F1N6</accession>
<gene>
    <name evidence="4" type="ORF">DQ384_34055</name>
</gene>
<protein>
    <recommendedName>
        <fullName evidence="3">SHOCT domain-containing protein</fullName>
    </recommendedName>
</protein>
<sequence length="262" mass="27370">MITTRGLILRSIGTFVGLGGLACCLTMLYLDARVLMSIGGGCGPEVGVPCPQGVGWIMPVSILGGIAALGVYLVSLLPVGPRLALLAWPAVFLSLGWAFWEAAMATPSAELGFMICAVVFAITGGLPLIVLFHPKASRGVFLGPEPAPGPAASGPSGGNVRWTTSVVLPGQNDMPRHAVDLDDPPQDRPTYPPQDRPTSPPQDARLRPSSRFAGPSRQDAPSDAVPGDLVGQLERLAVLHRSGHLDDDEYAAAKARLLNGSR</sequence>
<evidence type="ECO:0000313" key="4">
    <source>
        <dbReference type="EMBL" id="RCG23390.1"/>
    </source>
</evidence>
<reference evidence="4 5" key="1">
    <citation type="submission" date="2018-06" db="EMBL/GenBank/DDBJ databases">
        <title>Sphaerisporangium craniellae sp. nov., isolated from a marine sponge in the South China Sea.</title>
        <authorList>
            <person name="Li L."/>
        </authorList>
    </citation>
    <scope>NUCLEOTIDE SEQUENCE [LARGE SCALE GENOMIC DNA]</scope>
    <source>
        <strain evidence="4 5">CCTCC AA 208026</strain>
    </source>
</reference>
<keyword evidence="5" id="KW-1185">Reference proteome</keyword>
<keyword evidence="2" id="KW-1133">Transmembrane helix</keyword>
<organism evidence="4 5">
    <name type="scientific">Sphaerisporangium album</name>
    <dbReference type="NCBI Taxonomy" id="509200"/>
    <lineage>
        <taxon>Bacteria</taxon>
        <taxon>Bacillati</taxon>
        <taxon>Actinomycetota</taxon>
        <taxon>Actinomycetes</taxon>
        <taxon>Streptosporangiales</taxon>
        <taxon>Streptosporangiaceae</taxon>
        <taxon>Sphaerisporangium</taxon>
    </lineage>
</organism>
<evidence type="ECO:0000313" key="5">
    <source>
        <dbReference type="Proteomes" id="UP000253094"/>
    </source>
</evidence>
<feature type="transmembrane region" description="Helical" evidence="2">
    <location>
        <begin position="112"/>
        <end position="132"/>
    </location>
</feature>
<keyword evidence="2" id="KW-0472">Membrane</keyword>
<feature type="region of interest" description="Disordered" evidence="1">
    <location>
        <begin position="171"/>
        <end position="228"/>
    </location>
</feature>
<evidence type="ECO:0000259" key="3">
    <source>
        <dbReference type="Pfam" id="PF09851"/>
    </source>
</evidence>
<name>A0A367F1N6_9ACTN</name>
<feature type="compositionally biased region" description="Pro residues" evidence="1">
    <location>
        <begin position="190"/>
        <end position="200"/>
    </location>
</feature>
<dbReference type="PROSITE" id="PS51257">
    <property type="entry name" value="PROKAR_LIPOPROTEIN"/>
    <property type="match status" value="1"/>
</dbReference>
<dbReference type="EMBL" id="QOIL01000026">
    <property type="protein sequence ID" value="RCG23390.1"/>
    <property type="molecule type" value="Genomic_DNA"/>
</dbReference>
<feature type="transmembrane region" description="Helical" evidence="2">
    <location>
        <begin position="7"/>
        <end position="30"/>
    </location>
</feature>
<feature type="domain" description="SHOCT" evidence="3">
    <location>
        <begin position="232"/>
        <end position="258"/>
    </location>
</feature>
<proteinExistence type="predicted"/>
<dbReference type="RefSeq" id="WP_114032992.1">
    <property type="nucleotide sequence ID" value="NZ_QOIL01000026.1"/>
</dbReference>